<keyword evidence="4 6" id="KW-1133">Transmembrane helix</keyword>
<comment type="caution">
    <text evidence="7">The sequence shown here is derived from an EMBL/GenBank/DDBJ whole genome shotgun (WGS) entry which is preliminary data.</text>
</comment>
<sequence length="376" mass="40630">MPEDETKPATRTTRAQGARRGDFAGVEAGFVRKVLVVLAVVAIAYALYNVAYVLVLAFGALLLGIIIRAFVRLVERIPGLPEPAAFYVGLLVLVALLVGFGFFFTMTMQSQVRDVVEQLPQAIESLGERFDIQDPVQRLEERFTEASGSGTTLMGRAANIGFTVLGGLVDVGIVLFAAIYLAYDPSLYRRGLVHLFPPEQHERIDAALVTTGNALELWFFGQLVSMALVGLLTGLGFWWVGLPAPAALGLIAGVTNFIPFLGPFLGSAPALVFAFGEGMNAVWWTIGIVVVVQQLEGNLFLPLIQRRAVSLAPAFALFAIVAFGLLWGFLGVFLAVPMAVTIMVLVKMLWMRDTLGEETDVPGEADGEDDGETRDH</sequence>
<comment type="subcellular location">
    <subcellularLocation>
        <location evidence="1">Membrane</location>
        <topology evidence="1">Multi-pass membrane protein</topology>
    </subcellularLocation>
</comment>
<reference evidence="7 8" key="1">
    <citation type="journal article" date="2014" name="Int. J. Syst. Evol. Microbiol.">
        <title>Complete genome sequence of Corynebacterium casei LMG S-19264T (=DSM 44701T), isolated from a smear-ripened cheese.</title>
        <authorList>
            <consortium name="US DOE Joint Genome Institute (JGI-PGF)"/>
            <person name="Walter F."/>
            <person name="Albersmeier A."/>
            <person name="Kalinowski J."/>
            <person name="Ruckert C."/>
        </authorList>
    </citation>
    <scope>NUCLEOTIDE SEQUENCE [LARGE SCALE GENOMIC DNA]</scope>
    <source>
        <strain evidence="7 8">CGMCC 1.9161</strain>
    </source>
</reference>
<feature type="transmembrane region" description="Helical" evidence="6">
    <location>
        <begin position="83"/>
        <end position="104"/>
    </location>
</feature>
<accession>A0A917V186</accession>
<dbReference type="Proteomes" id="UP000600449">
    <property type="component" value="Unassembled WGS sequence"/>
</dbReference>
<evidence type="ECO:0000256" key="1">
    <source>
        <dbReference type="ARBA" id="ARBA00004141"/>
    </source>
</evidence>
<dbReference type="PANTHER" id="PTHR21716:SF62">
    <property type="entry name" value="TRANSPORT PROTEIN YDBI-RELATED"/>
    <property type="match status" value="1"/>
</dbReference>
<evidence type="ECO:0000313" key="7">
    <source>
        <dbReference type="EMBL" id="GGK17369.1"/>
    </source>
</evidence>
<dbReference type="Pfam" id="PF01594">
    <property type="entry name" value="AI-2E_transport"/>
    <property type="match status" value="1"/>
</dbReference>
<name>A0A917V186_9HYPH</name>
<dbReference type="EMBL" id="BMMF01000001">
    <property type="protein sequence ID" value="GGK17369.1"/>
    <property type="molecule type" value="Genomic_DNA"/>
</dbReference>
<dbReference type="RefSeq" id="WP_188908164.1">
    <property type="nucleotide sequence ID" value="NZ_BMMF01000001.1"/>
</dbReference>
<keyword evidence="8" id="KW-1185">Reference proteome</keyword>
<gene>
    <name evidence="7" type="ORF">GCM10011322_00020</name>
</gene>
<evidence type="ECO:0000256" key="5">
    <source>
        <dbReference type="ARBA" id="ARBA00023136"/>
    </source>
</evidence>
<feature type="transmembrane region" description="Helical" evidence="6">
    <location>
        <begin position="53"/>
        <end position="71"/>
    </location>
</feature>
<dbReference type="AlphaFoldDB" id="A0A917V186"/>
<comment type="similarity">
    <text evidence="2">Belongs to the autoinducer-2 exporter (AI-2E) (TC 2.A.86) family.</text>
</comment>
<evidence type="ECO:0000256" key="6">
    <source>
        <dbReference type="SAM" id="Phobius"/>
    </source>
</evidence>
<evidence type="ECO:0000256" key="2">
    <source>
        <dbReference type="ARBA" id="ARBA00009773"/>
    </source>
</evidence>
<proteinExistence type="inferred from homology"/>
<protein>
    <submittedName>
        <fullName evidence="7">AI-2E family transporter</fullName>
    </submittedName>
</protein>
<evidence type="ECO:0000256" key="3">
    <source>
        <dbReference type="ARBA" id="ARBA00022692"/>
    </source>
</evidence>
<feature type="transmembrane region" description="Helical" evidence="6">
    <location>
        <begin position="217"/>
        <end position="240"/>
    </location>
</feature>
<organism evidence="7 8">
    <name type="scientific">Salinarimonas ramus</name>
    <dbReference type="NCBI Taxonomy" id="690164"/>
    <lineage>
        <taxon>Bacteria</taxon>
        <taxon>Pseudomonadati</taxon>
        <taxon>Pseudomonadota</taxon>
        <taxon>Alphaproteobacteria</taxon>
        <taxon>Hyphomicrobiales</taxon>
        <taxon>Salinarimonadaceae</taxon>
        <taxon>Salinarimonas</taxon>
    </lineage>
</organism>
<evidence type="ECO:0000256" key="4">
    <source>
        <dbReference type="ARBA" id="ARBA00022989"/>
    </source>
</evidence>
<dbReference type="GO" id="GO:0055085">
    <property type="term" value="P:transmembrane transport"/>
    <property type="evidence" value="ECO:0007669"/>
    <property type="project" value="TreeGrafter"/>
</dbReference>
<evidence type="ECO:0000313" key="8">
    <source>
        <dbReference type="Proteomes" id="UP000600449"/>
    </source>
</evidence>
<dbReference type="InterPro" id="IPR002549">
    <property type="entry name" value="AI-2E-like"/>
</dbReference>
<feature type="transmembrane region" description="Helical" evidence="6">
    <location>
        <begin position="30"/>
        <end position="48"/>
    </location>
</feature>
<dbReference type="PANTHER" id="PTHR21716">
    <property type="entry name" value="TRANSMEMBRANE PROTEIN"/>
    <property type="match status" value="1"/>
</dbReference>
<feature type="transmembrane region" description="Helical" evidence="6">
    <location>
        <begin position="281"/>
        <end position="301"/>
    </location>
</feature>
<dbReference type="GO" id="GO:0016020">
    <property type="term" value="C:membrane"/>
    <property type="evidence" value="ECO:0007669"/>
    <property type="project" value="UniProtKB-SubCell"/>
</dbReference>
<keyword evidence="5 6" id="KW-0472">Membrane</keyword>
<keyword evidence="3 6" id="KW-0812">Transmembrane</keyword>
<feature type="transmembrane region" description="Helical" evidence="6">
    <location>
        <begin position="247"/>
        <end position="275"/>
    </location>
</feature>
<feature type="transmembrane region" description="Helical" evidence="6">
    <location>
        <begin position="308"/>
        <end position="326"/>
    </location>
</feature>
<feature type="transmembrane region" description="Helical" evidence="6">
    <location>
        <begin position="160"/>
        <end position="183"/>
    </location>
</feature>